<feature type="compositionally biased region" description="Polar residues" evidence="1">
    <location>
        <begin position="41"/>
        <end position="68"/>
    </location>
</feature>
<name>A0ABN7X383_GIGMA</name>
<feature type="non-terminal residue" evidence="2">
    <location>
        <position position="1"/>
    </location>
</feature>
<sequence length="68" mass="7438">DTRFNQLHATLDQFKASGSSSSSNVSTTQPESHKEKCPETFSLNPNVTPQTLASHNVPNYTYNNSSPP</sequence>
<organism evidence="2 3">
    <name type="scientific">Gigaspora margarita</name>
    <dbReference type="NCBI Taxonomy" id="4874"/>
    <lineage>
        <taxon>Eukaryota</taxon>
        <taxon>Fungi</taxon>
        <taxon>Fungi incertae sedis</taxon>
        <taxon>Mucoromycota</taxon>
        <taxon>Glomeromycotina</taxon>
        <taxon>Glomeromycetes</taxon>
        <taxon>Diversisporales</taxon>
        <taxon>Gigasporaceae</taxon>
        <taxon>Gigaspora</taxon>
    </lineage>
</organism>
<protein>
    <submittedName>
        <fullName evidence="2">37108_t:CDS:1</fullName>
    </submittedName>
</protein>
<reference evidence="2 3" key="1">
    <citation type="submission" date="2021-06" db="EMBL/GenBank/DDBJ databases">
        <authorList>
            <person name="Kallberg Y."/>
            <person name="Tangrot J."/>
            <person name="Rosling A."/>
        </authorList>
    </citation>
    <scope>NUCLEOTIDE SEQUENCE [LARGE SCALE GENOMIC DNA]</scope>
    <source>
        <strain evidence="2 3">120-4 pot B 10/14</strain>
    </source>
</reference>
<evidence type="ECO:0000313" key="3">
    <source>
        <dbReference type="Proteomes" id="UP000789901"/>
    </source>
</evidence>
<evidence type="ECO:0000313" key="2">
    <source>
        <dbReference type="EMBL" id="CAG8846247.1"/>
    </source>
</evidence>
<feature type="region of interest" description="Disordered" evidence="1">
    <location>
        <begin position="1"/>
        <end position="68"/>
    </location>
</feature>
<dbReference type="Proteomes" id="UP000789901">
    <property type="component" value="Unassembled WGS sequence"/>
</dbReference>
<gene>
    <name evidence="2" type="ORF">GMARGA_LOCUS38071</name>
</gene>
<feature type="compositionally biased region" description="Low complexity" evidence="1">
    <location>
        <begin position="17"/>
        <end position="26"/>
    </location>
</feature>
<evidence type="ECO:0000256" key="1">
    <source>
        <dbReference type="SAM" id="MobiDB-lite"/>
    </source>
</evidence>
<dbReference type="EMBL" id="CAJVQB010082662">
    <property type="protein sequence ID" value="CAG8846247.1"/>
    <property type="molecule type" value="Genomic_DNA"/>
</dbReference>
<keyword evidence="3" id="KW-1185">Reference proteome</keyword>
<proteinExistence type="predicted"/>
<comment type="caution">
    <text evidence="2">The sequence shown here is derived from an EMBL/GenBank/DDBJ whole genome shotgun (WGS) entry which is preliminary data.</text>
</comment>
<accession>A0ABN7X383</accession>